<dbReference type="AlphaFoldDB" id="A0A841K7H0"/>
<comment type="caution">
    <text evidence="3">The sequence shown here is derived from an EMBL/GenBank/DDBJ whole genome shotgun (WGS) entry which is preliminary data.</text>
</comment>
<accession>A0A841K7H0</accession>
<evidence type="ECO:0000313" key="3">
    <source>
        <dbReference type="EMBL" id="MBB6168020.1"/>
    </source>
</evidence>
<feature type="compositionally biased region" description="Pro residues" evidence="1">
    <location>
        <begin position="344"/>
        <end position="356"/>
    </location>
</feature>
<keyword evidence="4" id="KW-1185">Reference proteome</keyword>
<dbReference type="Proteomes" id="UP000588017">
    <property type="component" value="Unassembled WGS sequence"/>
</dbReference>
<dbReference type="PROSITE" id="PS51257">
    <property type="entry name" value="PROKAR_LIPOPROTEIN"/>
    <property type="match status" value="1"/>
</dbReference>
<dbReference type="RefSeq" id="WP_244649964.1">
    <property type="nucleotide sequence ID" value="NZ_BMHX01000003.1"/>
</dbReference>
<name>A0A841K7H0_9HYPH</name>
<feature type="region of interest" description="Disordered" evidence="1">
    <location>
        <begin position="326"/>
        <end position="374"/>
    </location>
</feature>
<dbReference type="InterPro" id="IPR009683">
    <property type="entry name" value="Extensin-like_C"/>
</dbReference>
<protein>
    <recommendedName>
        <fullName evidence="2">Extensin-like C-terminal domain-containing protein</fullName>
    </recommendedName>
</protein>
<feature type="region of interest" description="Disordered" evidence="1">
    <location>
        <begin position="237"/>
        <end position="258"/>
    </location>
</feature>
<dbReference type="EMBL" id="JACHEH010000003">
    <property type="protein sequence ID" value="MBB6168020.1"/>
    <property type="molecule type" value="Genomic_DNA"/>
</dbReference>
<sequence>MARRVATFAATMLACAGIAGCGLMTFERREAWRSQAESACLAQKLVQPSAFIEPMKPISGPGACGMDYPFRVKAFAGGQVALASKAVLACPAISTFDRWLMEVVQPAAELYFGATVTELRAGSYSCRSMNNRPGARRSEHSYGNAVDVMAFHLSDGRKITVAKGWKGDPVEQEFLREVFVGSCRYFSTVLGPGSDAYHYDHFHLDLARHAKGRKICKPVIKFSPRLEPGRYDAVPRQAAPRAEPAYTPLPTGPVYKGYDRPGGSDYDRPGGSPMIIHGQPLGEEEDSGASMIDEEYLGMTSSGTPPGWHVGPAPAGVQATAMRQTAPGWGQEPPATYDSQPAYPVHPPAYATPPARPQADNTLGVLRPPGRVGG</sequence>
<reference evidence="3 4" key="1">
    <citation type="submission" date="2020-08" db="EMBL/GenBank/DDBJ databases">
        <title>Genomic Encyclopedia of Type Strains, Phase IV (KMG-IV): sequencing the most valuable type-strain genomes for metagenomic binning, comparative biology and taxonomic classification.</title>
        <authorList>
            <person name="Goeker M."/>
        </authorList>
    </citation>
    <scope>NUCLEOTIDE SEQUENCE [LARGE SCALE GENOMIC DNA]</scope>
    <source>
        <strain evidence="3 4">DSM 101465</strain>
    </source>
</reference>
<evidence type="ECO:0000259" key="2">
    <source>
        <dbReference type="Pfam" id="PF06904"/>
    </source>
</evidence>
<evidence type="ECO:0000313" key="4">
    <source>
        <dbReference type="Proteomes" id="UP000588017"/>
    </source>
</evidence>
<organism evidence="3 4">
    <name type="scientific">Chelatococcus composti</name>
    <dbReference type="NCBI Taxonomy" id="1743235"/>
    <lineage>
        <taxon>Bacteria</taxon>
        <taxon>Pseudomonadati</taxon>
        <taxon>Pseudomonadota</taxon>
        <taxon>Alphaproteobacteria</taxon>
        <taxon>Hyphomicrobiales</taxon>
        <taxon>Chelatococcaceae</taxon>
        <taxon>Chelatococcus</taxon>
    </lineage>
</organism>
<gene>
    <name evidence="3" type="ORF">HNQ73_001643</name>
</gene>
<evidence type="ECO:0000256" key="1">
    <source>
        <dbReference type="SAM" id="MobiDB-lite"/>
    </source>
</evidence>
<proteinExistence type="predicted"/>
<dbReference type="Pfam" id="PF06904">
    <property type="entry name" value="Extensin-like_C"/>
    <property type="match status" value="1"/>
</dbReference>
<feature type="domain" description="Extensin-like C-terminal" evidence="2">
    <location>
        <begin position="39"/>
        <end position="217"/>
    </location>
</feature>